<evidence type="ECO:0000313" key="1">
    <source>
        <dbReference type="EMBL" id="QQL46201.1"/>
    </source>
</evidence>
<dbReference type="EMBL" id="CP066776">
    <property type="protein sequence ID" value="QQL46201.1"/>
    <property type="molecule type" value="Genomic_DNA"/>
</dbReference>
<organism evidence="1 2">
    <name type="scientific">Sulfuriroseicoccus oceanibius</name>
    <dbReference type="NCBI Taxonomy" id="2707525"/>
    <lineage>
        <taxon>Bacteria</taxon>
        <taxon>Pseudomonadati</taxon>
        <taxon>Verrucomicrobiota</taxon>
        <taxon>Verrucomicrobiia</taxon>
        <taxon>Verrucomicrobiales</taxon>
        <taxon>Verrucomicrobiaceae</taxon>
        <taxon>Sulfuriroseicoccus</taxon>
    </lineage>
</organism>
<name>A0A6B3LAF9_9BACT</name>
<keyword evidence="2" id="KW-1185">Reference proteome</keyword>
<dbReference type="AlphaFoldDB" id="A0A6B3LAF9"/>
<evidence type="ECO:0000313" key="2">
    <source>
        <dbReference type="Proteomes" id="UP000475117"/>
    </source>
</evidence>
<sequence>MKRLLTLLFAAISIPAISQGDDLPRNWAAPTDGFEWPASPKGAPVFQTKWHKIADLDESIRELATIQIKGSNETPPEQANIAEVDLNGDGKNEIFLRIPRLGGTGGTFFLIFTPEAKGYRVIGQMQVVDVKFVEKKRGWYQIETSSRGGPSDYARMLLTFDKKGYEMTRLENHDLAARTMMIRDLQGEQGDAD</sequence>
<reference evidence="1 2" key="1">
    <citation type="submission" date="2020-12" db="EMBL/GenBank/DDBJ databases">
        <title>Sulforoseuscoccus oceanibium gen. nov., sp. nov., a representative of the phylum Verrucomicrobia with special cytoplasmic membrane, and proposal of Sulforoseuscoccusaceae fam. nov.</title>
        <authorList>
            <person name="Xi F."/>
        </authorList>
    </citation>
    <scope>NUCLEOTIDE SEQUENCE [LARGE SCALE GENOMIC DNA]</scope>
    <source>
        <strain evidence="1 2">T37</strain>
    </source>
</reference>
<protein>
    <submittedName>
        <fullName evidence="1">Uncharacterized protein</fullName>
    </submittedName>
</protein>
<dbReference type="Proteomes" id="UP000475117">
    <property type="component" value="Chromosome"/>
</dbReference>
<proteinExistence type="predicted"/>
<gene>
    <name evidence="1" type="ORF">G3M56_006365</name>
</gene>
<dbReference type="KEGG" id="soa:G3M56_006365"/>
<accession>A0A6B3LAF9</accession>
<dbReference type="RefSeq" id="WP_164362971.1">
    <property type="nucleotide sequence ID" value="NZ_CP066776.1"/>
</dbReference>